<evidence type="ECO:0000256" key="1">
    <source>
        <dbReference type="ARBA" id="ARBA00022729"/>
    </source>
</evidence>
<evidence type="ECO:0000259" key="4">
    <source>
        <dbReference type="PROSITE" id="PS50948"/>
    </source>
</evidence>
<proteinExistence type="predicted"/>
<name>A0AAW0KZM9_QUESU</name>
<dbReference type="EMBL" id="PKMF04000177">
    <property type="protein sequence ID" value="KAK7844955.1"/>
    <property type="molecule type" value="Genomic_DNA"/>
</dbReference>
<evidence type="ECO:0000256" key="2">
    <source>
        <dbReference type="ARBA" id="ARBA00023157"/>
    </source>
</evidence>
<feature type="domain" description="Apple" evidence="4">
    <location>
        <begin position="267"/>
        <end position="346"/>
    </location>
</feature>
<feature type="signal peptide" evidence="3">
    <location>
        <begin position="1"/>
        <end position="25"/>
    </location>
</feature>
<dbReference type="PANTHER" id="PTHR32444">
    <property type="entry name" value="BULB-TYPE LECTIN DOMAIN-CONTAINING PROTEIN"/>
    <property type="match status" value="1"/>
</dbReference>
<evidence type="ECO:0000256" key="3">
    <source>
        <dbReference type="SAM" id="SignalP"/>
    </source>
</evidence>
<dbReference type="Proteomes" id="UP000237347">
    <property type="component" value="Unassembled WGS sequence"/>
</dbReference>
<protein>
    <submittedName>
        <fullName evidence="5">G-type lectin s-receptor-like serine/threonine-protein kinase</fullName>
    </submittedName>
</protein>
<dbReference type="PANTHER" id="PTHR32444:SF128">
    <property type="entry name" value="CURCULIN-LIKE (MANNOSE-BINDING) LECTIN FAMILY PROTEIN"/>
    <property type="match status" value="1"/>
</dbReference>
<accession>A0AAW0KZM9</accession>
<comment type="caution">
    <text evidence="5">The sequence shown here is derived from an EMBL/GenBank/DDBJ whole genome shotgun (WGS) entry which is preliminary data.</text>
</comment>
<keyword evidence="1 3" id="KW-0732">Signal</keyword>
<dbReference type="GO" id="GO:0016301">
    <property type="term" value="F:kinase activity"/>
    <property type="evidence" value="ECO:0007669"/>
    <property type="project" value="UniProtKB-KW"/>
</dbReference>
<dbReference type="Pfam" id="PF08276">
    <property type="entry name" value="PAN_2"/>
    <property type="match status" value="1"/>
</dbReference>
<evidence type="ECO:0000313" key="6">
    <source>
        <dbReference type="Proteomes" id="UP000237347"/>
    </source>
</evidence>
<keyword evidence="6" id="KW-1185">Reference proteome</keyword>
<dbReference type="PROSITE" id="PS50948">
    <property type="entry name" value="PAN"/>
    <property type="match status" value="1"/>
</dbReference>
<sequence length="358" mass="40175">MATNVHLFKFVFLLFFFCLWTPHAAHYWNITLEGDSLKPGDMLNSSSRLLSAGGKFYLWFTTMAVAGTQFLVITDVRNNDVRDNADVDVVYVANAGNPIAQGSGVLTLDSAGTLKITRKGEDPIILYFSTQPTMNTIATLLDSGQTWSLTCWLADQIIAPGLFTLEWDPKGREVIIRRRGLIYWTSGKKFQNMLLDKTKSTYNFTVATNGDEEYFTYNNTDQSQQSKWMISQIGELHDIKGSSIARADLCYGYNTNGGCQRWKQPECRHRGDTFELQSGFFNTEASSFLNNQSLSISDCRHACRSNCSCVAFFSSLFDDGTGCKFWTEKLSFIPGESGKVFFLSPNHSRRGKLTSSLC</sequence>
<dbReference type="AlphaFoldDB" id="A0AAW0KZM9"/>
<dbReference type="SUPFAM" id="SSF51110">
    <property type="entry name" value="alpha-D-mannose-specific plant lectins"/>
    <property type="match status" value="1"/>
</dbReference>
<organism evidence="5 6">
    <name type="scientific">Quercus suber</name>
    <name type="common">Cork oak</name>
    <dbReference type="NCBI Taxonomy" id="58331"/>
    <lineage>
        <taxon>Eukaryota</taxon>
        <taxon>Viridiplantae</taxon>
        <taxon>Streptophyta</taxon>
        <taxon>Embryophyta</taxon>
        <taxon>Tracheophyta</taxon>
        <taxon>Spermatophyta</taxon>
        <taxon>Magnoliopsida</taxon>
        <taxon>eudicotyledons</taxon>
        <taxon>Gunneridae</taxon>
        <taxon>Pentapetalae</taxon>
        <taxon>rosids</taxon>
        <taxon>fabids</taxon>
        <taxon>Fagales</taxon>
        <taxon>Fagaceae</taxon>
        <taxon>Quercus</taxon>
    </lineage>
</organism>
<dbReference type="InterPro" id="IPR036426">
    <property type="entry name" value="Bulb-type_lectin_dom_sf"/>
</dbReference>
<evidence type="ECO:0000313" key="5">
    <source>
        <dbReference type="EMBL" id="KAK7844955.1"/>
    </source>
</evidence>
<gene>
    <name evidence="5" type="ORF">CFP56_010169</name>
</gene>
<feature type="chain" id="PRO_5043609263" evidence="3">
    <location>
        <begin position="26"/>
        <end position="358"/>
    </location>
</feature>
<keyword evidence="2" id="KW-1015">Disulfide bond</keyword>
<reference evidence="5 6" key="1">
    <citation type="journal article" date="2018" name="Sci. Data">
        <title>The draft genome sequence of cork oak.</title>
        <authorList>
            <person name="Ramos A.M."/>
            <person name="Usie A."/>
            <person name="Barbosa P."/>
            <person name="Barros P.M."/>
            <person name="Capote T."/>
            <person name="Chaves I."/>
            <person name="Simoes F."/>
            <person name="Abreu I."/>
            <person name="Carrasquinho I."/>
            <person name="Faro C."/>
            <person name="Guimaraes J.B."/>
            <person name="Mendonca D."/>
            <person name="Nobrega F."/>
            <person name="Rodrigues L."/>
            <person name="Saibo N.J.M."/>
            <person name="Varela M.C."/>
            <person name="Egas C."/>
            <person name="Matos J."/>
            <person name="Miguel C.M."/>
            <person name="Oliveira M.M."/>
            <person name="Ricardo C.P."/>
            <person name="Goncalves S."/>
        </authorList>
    </citation>
    <scope>NUCLEOTIDE SEQUENCE [LARGE SCALE GENOMIC DNA]</scope>
    <source>
        <strain evidence="6">cv. HL8</strain>
    </source>
</reference>
<dbReference type="InterPro" id="IPR003609">
    <property type="entry name" value="Pan_app"/>
</dbReference>